<feature type="region of interest" description="Disordered" evidence="4">
    <location>
        <begin position="1"/>
        <end position="47"/>
    </location>
</feature>
<evidence type="ECO:0000256" key="4">
    <source>
        <dbReference type="SAM" id="MobiDB-lite"/>
    </source>
</evidence>
<feature type="compositionally biased region" description="Basic and acidic residues" evidence="4">
    <location>
        <begin position="17"/>
        <end position="45"/>
    </location>
</feature>
<dbReference type="SUPFAM" id="SSF48208">
    <property type="entry name" value="Six-hairpin glycosidases"/>
    <property type="match status" value="1"/>
</dbReference>
<dbReference type="InterPro" id="IPR004888">
    <property type="entry name" value="Glycoside_hydrolase_63"/>
</dbReference>
<evidence type="ECO:0000256" key="2">
    <source>
        <dbReference type="ARBA" id="ARBA00022801"/>
    </source>
</evidence>
<sequence>MRRDDVGRSPARTPRILVEHERDLGQRHTDPAQRREETGPADLRDGIPPVARLGVDVGRYENALAVLEAQGARGETAPARDLADGEQAAGVGGVDAVARGLGWHDEKTGASTRSKVKPRYDVDTSMQHHGPMNSPLPPGEPLGAEHARLVDSPGHDAPWRLWGPYLSGRQWGTVREDYSAEGNAWSEFPFDQAVSRAYRWGEDGLGGISDRFGFLNFSVALWNGRDPILKERLFGLTNEEGNHGEDAKEYWWALDGTPTHSWMQWLYRYPQAEFPYEQLRRENRERTRDEREFELGDTGILDANEFFDVTMTYAKAGPDDMCIRISATNHGPAAAPLHVLPTVWLRNTWSWGVDDRVTELHEIRHNGRPPRGYRAAEMTHGFLGRYVLAASGSPTALFCDNETNAKHVFGDHALANHSLYPKDSINQRVVHGRRQAVNPGGYGSKCSFWYRWDSVGPGETVSVDLRLAPGDPSVEWFGEPFEQVLGARAAEADEFYGHVIDASLDEADRHVARRAYAGLLWGKQLYRYDVRQWMEGDPVGPAVAESRKRGRNEHWKHLALADVISMPDEWEYPWFAAWDLAFHTIPLAHVDPEFAKEQLLLMCREWAMAPNGQLPAYEWEFSDVNPPVHAWAAWHVYRIDGYRDREFLTRVFTKLLLNFAWWVNRKDANGSNLFEGGFLGMDNIGLFNRSAPLPPGFRLEQSDATSWMAFYCQQMLKIALELARTDKAWDDVATKFLEHFLSIAQAMRHFGSSDKSLWHEEDGFYYDVLVQPDGRAPHMRVRSMVGLLPILGATEIPSWVVDECPDVTSRFQWLQQRRPELVKPMLARDDGKMLLTLVPPKRLRRILERMFDTEEFLSDYGIRSLSAATRQAVTATVGHETVSIEYEPGESRTGMFGGNSNWRGPVWFPTNVLLADKLRTYGRYFGDDFRIEIPTGSGDWRTLDEAADVIDGGLTALFRPVDGRRPSDGKRIESSPDPLWSAHPTFSEFFDGDTGEGLGATHQTGWTALVAHLLNPRLPPDPRTMGWA</sequence>
<dbReference type="InterPro" id="IPR054491">
    <property type="entry name" value="MGH1-like_GH"/>
</dbReference>
<protein>
    <submittedName>
        <fullName evidence="6">Glucosidase</fullName>
    </submittedName>
</protein>
<keyword evidence="3" id="KW-0326">Glycosidase</keyword>
<comment type="similarity">
    <text evidence="1">Belongs to the glycosyl hydrolase 63 family.</text>
</comment>
<evidence type="ECO:0000313" key="6">
    <source>
        <dbReference type="EMBL" id="GAA3709355.1"/>
    </source>
</evidence>
<organism evidence="6 7">
    <name type="scientific">Terrabacter ginsenosidimutans</name>
    <dbReference type="NCBI Taxonomy" id="490575"/>
    <lineage>
        <taxon>Bacteria</taxon>
        <taxon>Bacillati</taxon>
        <taxon>Actinomycetota</taxon>
        <taxon>Actinomycetes</taxon>
        <taxon>Micrococcales</taxon>
        <taxon>Intrasporangiaceae</taxon>
        <taxon>Terrabacter</taxon>
    </lineage>
</organism>
<dbReference type="InterPro" id="IPR008928">
    <property type="entry name" value="6-hairpin_glycosidase_sf"/>
</dbReference>
<evidence type="ECO:0000256" key="1">
    <source>
        <dbReference type="ARBA" id="ARBA00010833"/>
    </source>
</evidence>
<evidence type="ECO:0000313" key="7">
    <source>
        <dbReference type="Proteomes" id="UP001501468"/>
    </source>
</evidence>
<keyword evidence="2" id="KW-0378">Hydrolase</keyword>
<dbReference type="InterPro" id="IPR012341">
    <property type="entry name" value="6hp_glycosidase-like_sf"/>
</dbReference>
<dbReference type="EMBL" id="BAABDC010000004">
    <property type="protein sequence ID" value="GAA3709355.1"/>
    <property type="molecule type" value="Genomic_DNA"/>
</dbReference>
<dbReference type="Proteomes" id="UP001501468">
    <property type="component" value="Unassembled WGS sequence"/>
</dbReference>
<accession>A0ABP7DUQ8</accession>
<gene>
    <name evidence="6" type="ORF">GCM10022399_27640</name>
</gene>
<proteinExistence type="inferred from homology"/>
<name>A0ABP7DUQ8_9MICO</name>
<dbReference type="PANTHER" id="PTHR10412">
    <property type="entry name" value="MANNOSYL-OLIGOSACCHARIDE GLUCOSIDASE"/>
    <property type="match status" value="1"/>
</dbReference>
<evidence type="ECO:0000259" key="5">
    <source>
        <dbReference type="Pfam" id="PF22422"/>
    </source>
</evidence>
<feature type="domain" description="Mannosylglycerate hydrolase MGH1-like glycoside hydrolase" evidence="5">
    <location>
        <begin position="572"/>
        <end position="791"/>
    </location>
</feature>
<evidence type="ECO:0000256" key="3">
    <source>
        <dbReference type="ARBA" id="ARBA00023295"/>
    </source>
</evidence>
<comment type="caution">
    <text evidence="6">The sequence shown here is derived from an EMBL/GenBank/DDBJ whole genome shotgun (WGS) entry which is preliminary data.</text>
</comment>
<dbReference type="Pfam" id="PF22422">
    <property type="entry name" value="MGH1-like_GH"/>
    <property type="match status" value="1"/>
</dbReference>
<dbReference type="PANTHER" id="PTHR10412:SF11">
    <property type="entry name" value="MANNOSYL-OLIGOSACCHARIDE GLUCOSIDASE"/>
    <property type="match status" value="1"/>
</dbReference>
<reference evidence="7" key="1">
    <citation type="journal article" date="2019" name="Int. J. Syst. Evol. Microbiol.">
        <title>The Global Catalogue of Microorganisms (GCM) 10K type strain sequencing project: providing services to taxonomists for standard genome sequencing and annotation.</title>
        <authorList>
            <consortium name="The Broad Institute Genomics Platform"/>
            <consortium name="The Broad Institute Genome Sequencing Center for Infectious Disease"/>
            <person name="Wu L."/>
            <person name="Ma J."/>
        </authorList>
    </citation>
    <scope>NUCLEOTIDE SEQUENCE [LARGE SCALE GENOMIC DNA]</scope>
    <source>
        <strain evidence="7">JCM 17125</strain>
    </source>
</reference>
<keyword evidence="7" id="KW-1185">Reference proteome</keyword>
<dbReference type="Gene3D" id="1.50.10.10">
    <property type="match status" value="1"/>
</dbReference>